<evidence type="ECO:0000313" key="2">
    <source>
        <dbReference type="Proteomes" id="UP001151699"/>
    </source>
</evidence>
<keyword evidence="2" id="KW-1185">Reference proteome</keyword>
<comment type="caution">
    <text evidence="1">The sequence shown here is derived from an EMBL/GenBank/DDBJ whole genome shotgun (WGS) entry which is preliminary data.</text>
</comment>
<accession>A0A9Q0N846</accession>
<protein>
    <submittedName>
        <fullName evidence="1">Uncharacterized protein</fullName>
    </submittedName>
</protein>
<reference evidence="1" key="1">
    <citation type="submission" date="2022-07" db="EMBL/GenBank/DDBJ databases">
        <authorList>
            <person name="Trinca V."/>
            <person name="Uliana J.V.C."/>
            <person name="Torres T.T."/>
            <person name="Ward R.J."/>
            <person name="Monesi N."/>
        </authorList>
    </citation>
    <scope>NUCLEOTIDE SEQUENCE</scope>
    <source>
        <strain evidence="1">HSMRA1968</strain>
        <tissue evidence="1">Whole embryos</tissue>
    </source>
</reference>
<dbReference type="AlphaFoldDB" id="A0A9Q0N846"/>
<sequence length="76" mass="8467">MANLEYQMAKNSGILVSPGGKGLKALEAKMTQEGIVFTESQLQVLEKRRNEKEAHGEIETHHLGYLGCLYLGIKQH</sequence>
<dbReference type="Proteomes" id="UP001151699">
    <property type="component" value="Chromosome A"/>
</dbReference>
<proteinExistence type="predicted"/>
<dbReference type="OrthoDB" id="8121657at2759"/>
<gene>
    <name evidence="1" type="ORF">Bhyg_00051</name>
</gene>
<organism evidence="1 2">
    <name type="scientific">Pseudolycoriella hygida</name>
    <dbReference type="NCBI Taxonomy" id="35572"/>
    <lineage>
        <taxon>Eukaryota</taxon>
        <taxon>Metazoa</taxon>
        <taxon>Ecdysozoa</taxon>
        <taxon>Arthropoda</taxon>
        <taxon>Hexapoda</taxon>
        <taxon>Insecta</taxon>
        <taxon>Pterygota</taxon>
        <taxon>Neoptera</taxon>
        <taxon>Endopterygota</taxon>
        <taxon>Diptera</taxon>
        <taxon>Nematocera</taxon>
        <taxon>Sciaroidea</taxon>
        <taxon>Sciaridae</taxon>
        <taxon>Pseudolycoriella</taxon>
    </lineage>
</organism>
<dbReference type="EMBL" id="WJQU01000001">
    <property type="protein sequence ID" value="KAJ6644856.1"/>
    <property type="molecule type" value="Genomic_DNA"/>
</dbReference>
<evidence type="ECO:0000313" key="1">
    <source>
        <dbReference type="EMBL" id="KAJ6644856.1"/>
    </source>
</evidence>
<name>A0A9Q0N846_9DIPT</name>